<accession>A0A837D7Y2</accession>
<comment type="caution">
    <text evidence="3">The sequence shown here is derived from an EMBL/GenBank/DDBJ whole genome shotgun (WGS) entry which is preliminary data.</text>
</comment>
<feature type="domain" description="Solute-binding protein family 3/N-terminal" evidence="2">
    <location>
        <begin position="5"/>
        <end position="228"/>
    </location>
</feature>
<dbReference type="RefSeq" id="WP_037311919.1">
    <property type="nucleotide sequence ID" value="NZ_CALJZO010000060.1"/>
</dbReference>
<dbReference type="PANTHER" id="PTHR35936">
    <property type="entry name" value="MEMBRANE-BOUND LYTIC MUREIN TRANSGLYCOSYLASE F"/>
    <property type="match status" value="1"/>
</dbReference>
<dbReference type="EMBL" id="JRZE01000006">
    <property type="protein sequence ID" value="KHF42938.1"/>
    <property type="molecule type" value="Genomic_DNA"/>
</dbReference>
<name>A0A837D7Y2_9PSEU</name>
<dbReference type="Gene3D" id="3.40.190.10">
    <property type="entry name" value="Periplasmic binding protein-like II"/>
    <property type="match status" value="2"/>
</dbReference>
<protein>
    <submittedName>
        <fullName evidence="3">Glutamine-binding protein</fullName>
    </submittedName>
</protein>
<dbReference type="OrthoDB" id="8454826at2"/>
<dbReference type="AlphaFoldDB" id="A0A837D7Y2"/>
<keyword evidence="1" id="KW-0732">Signal</keyword>
<dbReference type="Proteomes" id="UP000030848">
    <property type="component" value="Unassembled WGS sequence"/>
</dbReference>
<dbReference type="SUPFAM" id="SSF53850">
    <property type="entry name" value="Periplasmic binding protein-like II"/>
    <property type="match status" value="1"/>
</dbReference>
<evidence type="ECO:0000313" key="3">
    <source>
        <dbReference type="EMBL" id="KHF42938.1"/>
    </source>
</evidence>
<reference evidence="3 4" key="1">
    <citation type="submission" date="2014-10" db="EMBL/GenBank/DDBJ databases">
        <title>Genome sequence of Micropolyspora internatus JCM3315.</title>
        <authorList>
            <person name="Shin S.-K."/>
            <person name="Yi H."/>
        </authorList>
    </citation>
    <scope>NUCLEOTIDE SEQUENCE [LARGE SCALE GENOMIC DNA]</scope>
    <source>
        <strain evidence="3 4">JCM 3315</strain>
    </source>
</reference>
<dbReference type="Pfam" id="PF00497">
    <property type="entry name" value="SBP_bac_3"/>
    <property type="match status" value="1"/>
</dbReference>
<sequence>MTDGRLRLACIDSDAPPLFLRQEPDGRRRGFEPAAAELVAAELGLELEWVVLPWSEMIPAVQDHRADGVWCGQGVTEERRRQVDFTRPYAIFDESVLVRRGSGVRGPADLVGRRVAAIAGSANMALAETFDGAVVVPFDGGSDDVFGDMLSALRAGEVDAVVDDDVVFVPLGEDPDFEVAFTHPTRNRWAVGVAKDRPELRRTLDEALGAVIADGRLRRVWEEWVPGLDYPFASQERTGVRS</sequence>
<dbReference type="CDD" id="cd13530">
    <property type="entry name" value="PBP2_peptides_like"/>
    <property type="match status" value="1"/>
</dbReference>
<gene>
    <name evidence="3" type="ORF">MINT15_31400</name>
</gene>
<dbReference type="SMART" id="SM00062">
    <property type="entry name" value="PBPb"/>
    <property type="match status" value="1"/>
</dbReference>
<evidence type="ECO:0000313" key="4">
    <source>
        <dbReference type="Proteomes" id="UP000030848"/>
    </source>
</evidence>
<dbReference type="InterPro" id="IPR001638">
    <property type="entry name" value="Solute-binding_3/MltF_N"/>
</dbReference>
<evidence type="ECO:0000256" key="1">
    <source>
        <dbReference type="ARBA" id="ARBA00022729"/>
    </source>
</evidence>
<evidence type="ECO:0000259" key="2">
    <source>
        <dbReference type="SMART" id="SM00062"/>
    </source>
</evidence>
<proteinExistence type="predicted"/>
<organism evidence="3 4">
    <name type="scientific">Saccharomonospora viridis</name>
    <dbReference type="NCBI Taxonomy" id="1852"/>
    <lineage>
        <taxon>Bacteria</taxon>
        <taxon>Bacillati</taxon>
        <taxon>Actinomycetota</taxon>
        <taxon>Actinomycetes</taxon>
        <taxon>Pseudonocardiales</taxon>
        <taxon>Pseudonocardiaceae</taxon>
        <taxon>Saccharomonospora</taxon>
    </lineage>
</organism>